<keyword evidence="4 6" id="KW-1133">Transmembrane helix</keyword>
<accession>A0A9X1SI58</accession>
<protein>
    <submittedName>
        <fullName evidence="7">TerC family protein</fullName>
    </submittedName>
</protein>
<proteinExistence type="inferred from homology"/>
<feature type="transmembrane region" description="Helical" evidence="6">
    <location>
        <begin position="295"/>
        <end position="313"/>
    </location>
</feature>
<feature type="transmembrane region" description="Helical" evidence="6">
    <location>
        <begin position="145"/>
        <end position="163"/>
    </location>
</feature>
<dbReference type="PANTHER" id="PTHR30238">
    <property type="entry name" value="MEMBRANE BOUND PREDICTED REDOX MODULATOR"/>
    <property type="match status" value="1"/>
</dbReference>
<dbReference type="PANTHER" id="PTHR30238:SF0">
    <property type="entry name" value="THYLAKOID MEMBRANE PROTEIN TERC, CHLOROPLASTIC"/>
    <property type="match status" value="1"/>
</dbReference>
<keyword evidence="5 6" id="KW-0472">Membrane</keyword>
<keyword evidence="8" id="KW-1185">Reference proteome</keyword>
<evidence type="ECO:0000313" key="7">
    <source>
        <dbReference type="EMBL" id="MCC9630942.1"/>
    </source>
</evidence>
<dbReference type="NCBIfam" id="TIGR03718">
    <property type="entry name" value="R_switched_Alx"/>
    <property type="match status" value="1"/>
</dbReference>
<dbReference type="EMBL" id="JAJKFT010000010">
    <property type="protein sequence ID" value="MCC9630942.1"/>
    <property type="molecule type" value="Genomic_DNA"/>
</dbReference>
<comment type="similarity">
    <text evidence="2">Belongs to the TerC family.</text>
</comment>
<dbReference type="Pfam" id="PF03741">
    <property type="entry name" value="TerC"/>
    <property type="match status" value="1"/>
</dbReference>
<evidence type="ECO:0000256" key="4">
    <source>
        <dbReference type="ARBA" id="ARBA00022989"/>
    </source>
</evidence>
<evidence type="ECO:0000256" key="2">
    <source>
        <dbReference type="ARBA" id="ARBA00007511"/>
    </source>
</evidence>
<sequence length="333" mass="36358">MSPLIWSGFILLVVVLVFLDLGVFHREAHRPSVGEALLWSGFWIALAIAFDGFIFALYGGRLEPLLADPATAISGGDAAVQFLTAYVLEKSLSIDNIFVIALIFAYFAIPHERQHRLLFWGILGAVVLRGVMIGLGAVLLAQFAWIIYVFGVLLLASAVKLLVAREDKVAIDENIFICLLRRFFPISESTSSGDFWVKTSAGWAATPMLLALVLIETSDVMFAVDSIPAVFAVTKDPFLVFTSNIFAILGLRSLYFVLAGCLVEFRYLKSSLVFVLAYVGVKMLLAHHFPIPNLVSLAVIGGILAVGIVASLVDARREAQLAAAEDRRRPEEA</sequence>
<evidence type="ECO:0000313" key="8">
    <source>
        <dbReference type="Proteomes" id="UP001139103"/>
    </source>
</evidence>
<feature type="transmembrane region" description="Helical" evidence="6">
    <location>
        <begin position="117"/>
        <end position="139"/>
    </location>
</feature>
<comment type="caution">
    <text evidence="7">The sequence shown here is derived from an EMBL/GenBank/DDBJ whole genome shotgun (WGS) entry which is preliminary data.</text>
</comment>
<feature type="transmembrane region" description="Helical" evidence="6">
    <location>
        <begin position="245"/>
        <end position="265"/>
    </location>
</feature>
<dbReference type="RefSeq" id="WP_230222497.1">
    <property type="nucleotide sequence ID" value="NZ_JAJKFT010000010.1"/>
</dbReference>
<dbReference type="InterPro" id="IPR005496">
    <property type="entry name" value="Integral_membrane_TerC"/>
</dbReference>
<feature type="transmembrane region" description="Helical" evidence="6">
    <location>
        <begin position="36"/>
        <end position="58"/>
    </location>
</feature>
<organism evidence="7 8">
    <name type="scientific">Blastopirellula sediminis</name>
    <dbReference type="NCBI Taxonomy" id="2894196"/>
    <lineage>
        <taxon>Bacteria</taxon>
        <taxon>Pseudomonadati</taxon>
        <taxon>Planctomycetota</taxon>
        <taxon>Planctomycetia</taxon>
        <taxon>Pirellulales</taxon>
        <taxon>Pirellulaceae</taxon>
        <taxon>Blastopirellula</taxon>
    </lineage>
</organism>
<evidence type="ECO:0000256" key="6">
    <source>
        <dbReference type="SAM" id="Phobius"/>
    </source>
</evidence>
<dbReference type="InterPro" id="IPR022369">
    <property type="entry name" value="Integral_membrane_TerC_rswitch"/>
</dbReference>
<reference evidence="7" key="1">
    <citation type="submission" date="2021-11" db="EMBL/GenBank/DDBJ databases">
        <title>Genome sequence.</title>
        <authorList>
            <person name="Sun Q."/>
        </authorList>
    </citation>
    <scope>NUCLEOTIDE SEQUENCE</scope>
    <source>
        <strain evidence="7">JC732</strain>
    </source>
</reference>
<feature type="transmembrane region" description="Helical" evidence="6">
    <location>
        <begin position="208"/>
        <end position="233"/>
    </location>
</feature>
<name>A0A9X1SI58_9BACT</name>
<keyword evidence="3 6" id="KW-0812">Transmembrane</keyword>
<feature type="transmembrane region" description="Helical" evidence="6">
    <location>
        <begin position="6"/>
        <end position="24"/>
    </location>
</feature>
<feature type="transmembrane region" description="Helical" evidence="6">
    <location>
        <begin position="272"/>
        <end position="289"/>
    </location>
</feature>
<evidence type="ECO:0000256" key="1">
    <source>
        <dbReference type="ARBA" id="ARBA00004141"/>
    </source>
</evidence>
<comment type="subcellular location">
    <subcellularLocation>
        <location evidence="1">Membrane</location>
        <topology evidence="1">Multi-pass membrane protein</topology>
    </subcellularLocation>
</comment>
<feature type="transmembrane region" description="Helical" evidence="6">
    <location>
        <begin position="92"/>
        <end position="110"/>
    </location>
</feature>
<dbReference type="AlphaFoldDB" id="A0A9X1SI58"/>
<evidence type="ECO:0000256" key="3">
    <source>
        <dbReference type="ARBA" id="ARBA00022692"/>
    </source>
</evidence>
<evidence type="ECO:0000256" key="5">
    <source>
        <dbReference type="ARBA" id="ARBA00023136"/>
    </source>
</evidence>
<dbReference type="GO" id="GO:0016020">
    <property type="term" value="C:membrane"/>
    <property type="evidence" value="ECO:0007669"/>
    <property type="project" value="UniProtKB-SubCell"/>
</dbReference>
<dbReference type="Proteomes" id="UP001139103">
    <property type="component" value="Unassembled WGS sequence"/>
</dbReference>
<gene>
    <name evidence="7" type="ORF">LOC68_21335</name>
</gene>